<evidence type="ECO:0000313" key="1">
    <source>
        <dbReference type="EMBL" id="AXF56147.1"/>
    </source>
</evidence>
<organism evidence="1 2">
    <name type="scientific">Salicibibacter kimchii</name>
    <dbReference type="NCBI Taxonomy" id="2099786"/>
    <lineage>
        <taxon>Bacteria</taxon>
        <taxon>Bacillati</taxon>
        <taxon>Bacillota</taxon>
        <taxon>Bacilli</taxon>
        <taxon>Bacillales</taxon>
        <taxon>Bacillaceae</taxon>
        <taxon>Salicibibacter</taxon>
    </lineage>
</organism>
<protein>
    <submittedName>
        <fullName evidence="1">Uncharacterized protein</fullName>
    </submittedName>
</protein>
<dbReference type="InterPro" id="IPR014717">
    <property type="entry name" value="Transl_elong_EF1B/ribsomal_bS6"/>
</dbReference>
<accession>A0A345BYW6</accession>
<dbReference type="Proteomes" id="UP000252100">
    <property type="component" value="Chromosome"/>
</dbReference>
<proteinExistence type="predicted"/>
<sequence>MVGSISQFQDFIDGVHDVNRYIQVDHFDISVGETMEQDEDPEDLVDEVDSDEVVDVNLTLTTYYVDSFQGYLD</sequence>
<dbReference type="AlphaFoldDB" id="A0A345BYW6"/>
<dbReference type="EMBL" id="CP031092">
    <property type="protein sequence ID" value="AXF56147.1"/>
    <property type="molecule type" value="Genomic_DNA"/>
</dbReference>
<keyword evidence="2" id="KW-1185">Reference proteome</keyword>
<evidence type="ECO:0000313" key="2">
    <source>
        <dbReference type="Proteomes" id="UP000252100"/>
    </source>
</evidence>
<name>A0A345BYW6_9BACI</name>
<dbReference type="Gene3D" id="3.30.70.60">
    <property type="match status" value="1"/>
</dbReference>
<dbReference type="KEGG" id="rue:DT065_09025"/>
<gene>
    <name evidence="1" type="ORF">DT065_09025</name>
</gene>
<reference evidence="1 2" key="1">
    <citation type="journal article" date="2018" name="J. Microbiol.">
        <title>Salicibibacter kimchii gen. nov., sp. nov., a moderately halophilic and alkalitolerant bacterium in the family Bacillaceae, isolated from kimchi.</title>
        <authorList>
            <person name="Jang J.Y."/>
            <person name="Oh Y.J."/>
            <person name="Lim S.K."/>
            <person name="Park H.K."/>
            <person name="Lee C."/>
            <person name="Kim J.Y."/>
            <person name="Lee M.A."/>
            <person name="Choi H.J."/>
        </authorList>
    </citation>
    <scope>NUCLEOTIDE SEQUENCE [LARGE SCALE GENOMIC DNA]</scope>
    <source>
        <strain evidence="1 2">NKC1-1</strain>
    </source>
</reference>